<dbReference type="Proteomes" id="UP000664654">
    <property type="component" value="Unassembled WGS sequence"/>
</dbReference>
<evidence type="ECO:0000313" key="3">
    <source>
        <dbReference type="EMBL" id="MBN7823914.1"/>
    </source>
</evidence>
<feature type="domain" description="DUF2268" evidence="2">
    <location>
        <begin position="164"/>
        <end position="286"/>
    </location>
</feature>
<sequence length="308" mass="33758">MNSTSFTALMLILFSALAVSSGALAKVTIVTQDVDLFYRIYDQAGGQPTAEQLQLEYLDQGSEGLKRFAVLRRVTGERIAAALTKKPQLYIDAKRCLAALSPARQRLATALNTLGELYPQARLLPVTIAIGRGSPMAIGAPDSGIQVGLEALCAIDWFSPDVEDRIVYVLAHEYVHVQQVAGRALSEKAKPTVLEISLLEGIAEFVGELIAGQVAYSHHAVATKGRELEIETRFAHEMHETDLTAWVYNATLETPGDLGYWVGYRIAKAYYLNAADKRQALSEILEMADAEDFLARSGWYPGINLLQE</sequence>
<reference evidence="3" key="1">
    <citation type="submission" date="2021-03" db="EMBL/GenBank/DDBJ databases">
        <title>novel species isolated from a fishpond in China.</title>
        <authorList>
            <person name="Lu H."/>
            <person name="Cai Z."/>
        </authorList>
    </citation>
    <scope>NUCLEOTIDE SEQUENCE</scope>
    <source>
        <strain evidence="3">JCM 30855</strain>
    </source>
</reference>
<organism evidence="3 4">
    <name type="scientific">Bowmanella dokdonensis</name>
    <dbReference type="NCBI Taxonomy" id="751969"/>
    <lineage>
        <taxon>Bacteria</taxon>
        <taxon>Pseudomonadati</taxon>
        <taxon>Pseudomonadota</taxon>
        <taxon>Gammaproteobacteria</taxon>
        <taxon>Alteromonadales</taxon>
        <taxon>Alteromonadaceae</taxon>
        <taxon>Bowmanella</taxon>
    </lineage>
</organism>
<dbReference type="RefSeq" id="WP_206572017.1">
    <property type="nucleotide sequence ID" value="NZ_JAFKCV010000001.1"/>
</dbReference>
<dbReference type="InterPro" id="IPR018728">
    <property type="entry name" value="DUF2268"/>
</dbReference>
<dbReference type="AlphaFoldDB" id="A0A939DJY4"/>
<dbReference type="EMBL" id="JAFKCV010000001">
    <property type="protein sequence ID" value="MBN7823914.1"/>
    <property type="molecule type" value="Genomic_DNA"/>
</dbReference>
<feature type="chain" id="PRO_5037439968" description="DUF2268 domain-containing protein" evidence="1">
    <location>
        <begin position="26"/>
        <end position="308"/>
    </location>
</feature>
<evidence type="ECO:0000259" key="2">
    <source>
        <dbReference type="Pfam" id="PF10026"/>
    </source>
</evidence>
<keyword evidence="1" id="KW-0732">Signal</keyword>
<comment type="caution">
    <text evidence="3">The sequence shown here is derived from an EMBL/GenBank/DDBJ whole genome shotgun (WGS) entry which is preliminary data.</text>
</comment>
<accession>A0A939DJY4</accession>
<evidence type="ECO:0000313" key="4">
    <source>
        <dbReference type="Proteomes" id="UP000664654"/>
    </source>
</evidence>
<feature type="signal peptide" evidence="1">
    <location>
        <begin position="1"/>
        <end position="25"/>
    </location>
</feature>
<keyword evidence="4" id="KW-1185">Reference proteome</keyword>
<evidence type="ECO:0000256" key="1">
    <source>
        <dbReference type="SAM" id="SignalP"/>
    </source>
</evidence>
<dbReference type="Pfam" id="PF10026">
    <property type="entry name" value="DUF2268"/>
    <property type="match status" value="1"/>
</dbReference>
<gene>
    <name evidence="3" type="ORF">J0A66_01635</name>
</gene>
<protein>
    <recommendedName>
        <fullName evidence="2">DUF2268 domain-containing protein</fullName>
    </recommendedName>
</protein>
<name>A0A939DJY4_9ALTE</name>
<proteinExistence type="predicted"/>